<comment type="caution">
    <text evidence="1">The sequence shown here is derived from an EMBL/GenBank/DDBJ whole genome shotgun (WGS) entry which is preliminary data.</text>
</comment>
<gene>
    <name evidence="1" type="ORF">AB204_08960</name>
</gene>
<evidence type="ECO:0000313" key="2">
    <source>
        <dbReference type="Proteomes" id="UP000036277"/>
    </source>
</evidence>
<dbReference type="AlphaFoldDB" id="A0A0J5FT14"/>
<organism evidence="1 2">
    <name type="scientific">Xenorhabdus khoisanae</name>
    <dbReference type="NCBI Taxonomy" id="880157"/>
    <lineage>
        <taxon>Bacteria</taxon>
        <taxon>Pseudomonadati</taxon>
        <taxon>Pseudomonadota</taxon>
        <taxon>Gammaproteobacteria</taxon>
        <taxon>Enterobacterales</taxon>
        <taxon>Morganellaceae</taxon>
        <taxon>Xenorhabdus</taxon>
    </lineage>
</organism>
<keyword evidence="2" id="KW-1185">Reference proteome</keyword>
<accession>A0A0J5FT14</accession>
<name>A0A0J5FT14_9GAMM</name>
<dbReference type="EMBL" id="LFCV01000053">
    <property type="protein sequence ID" value="KMJ45443.1"/>
    <property type="molecule type" value="Genomic_DNA"/>
</dbReference>
<evidence type="ECO:0008006" key="3">
    <source>
        <dbReference type="Google" id="ProtNLM"/>
    </source>
</evidence>
<reference evidence="1 2" key="1">
    <citation type="submission" date="2015-06" db="EMBL/GenBank/DDBJ databases">
        <title>Draft Whole-Genome Sequence of the Entomopathogenic Bacterium Xenorhabdus khoisanae.</title>
        <authorList>
            <person name="Naidoo S."/>
            <person name="Featherston J."/>
            <person name="Gray V.M."/>
        </authorList>
    </citation>
    <scope>NUCLEOTIDE SEQUENCE [LARGE SCALE GENOMIC DNA]</scope>
    <source>
        <strain evidence="1 2">MCB</strain>
    </source>
</reference>
<sequence>MVRYMVRVELHGAESNEYEKLHESMESIGLYKTLLSDTRRPLKLPQGTYQGESNLSAKELCFKVLKVASPLSKGSPSIIACALAGDWEAWLSFADR</sequence>
<dbReference type="PATRIC" id="fig|880157.4.peg.1895"/>
<proteinExistence type="predicted"/>
<evidence type="ECO:0000313" key="1">
    <source>
        <dbReference type="EMBL" id="KMJ45443.1"/>
    </source>
</evidence>
<dbReference type="Proteomes" id="UP000036277">
    <property type="component" value="Unassembled WGS sequence"/>
</dbReference>
<protein>
    <recommendedName>
        <fullName evidence="3">DUF2622 domain-containing protein</fullName>
    </recommendedName>
</protein>